<evidence type="ECO:0000313" key="10">
    <source>
        <dbReference type="Proteomes" id="UP001320898"/>
    </source>
</evidence>
<dbReference type="EMBL" id="JALIDZ010000003">
    <property type="protein sequence ID" value="MCT8971722.1"/>
    <property type="molecule type" value="Genomic_DNA"/>
</dbReference>
<comment type="caution">
    <text evidence="9">The sequence shown here is derived from an EMBL/GenBank/DDBJ whole genome shotgun (WGS) entry which is preliminary data.</text>
</comment>
<evidence type="ECO:0000256" key="8">
    <source>
        <dbReference type="ARBA" id="ARBA00072515"/>
    </source>
</evidence>
<dbReference type="InterPro" id="IPR013785">
    <property type="entry name" value="Aldolase_TIM"/>
</dbReference>
<dbReference type="NCBIfam" id="NF033379">
    <property type="entry name" value="FrucBisAld_I"/>
    <property type="match status" value="1"/>
</dbReference>
<evidence type="ECO:0000256" key="6">
    <source>
        <dbReference type="ARBA" id="ARBA00023239"/>
    </source>
</evidence>
<evidence type="ECO:0000256" key="5">
    <source>
        <dbReference type="ARBA" id="ARBA00023152"/>
    </source>
</evidence>
<name>A0AAW5QX48_9HYPH</name>
<dbReference type="EC" id="4.1.2.13" evidence="4"/>
<sequence>MSERLEDIAQAMVADGKGILAADESTGTIKKRFDSIGVESTEENRRDYREMLFRADDAMKNCISGVILFDETLRQKAADGTPLVDLIKAAGAVPGIKVDAGAKDMPGFPGEKITEGLDGLRDRLKEYHGLGARFAKWRAVIDIADGIPSWGCVKANAHALARYAALCQEAGIVPIVEPEVLMDGPVAAHDADRCYQVTEWALNTVFDELFEQRVLLEGMVLKPNMVISGKNASRQASAEEVAEKTVRCLKSTVPAAVPGIAFLSGGQSDEEATRHLSLMNAMGPLPWKLTFSYGRALQAAALKAWGGKTENVAAAQSAFSHRARMNGLAAAGKWSADQEKQAA</sequence>
<dbReference type="InterPro" id="IPR000741">
    <property type="entry name" value="FBA_I"/>
</dbReference>
<dbReference type="Proteomes" id="UP001320898">
    <property type="component" value="Unassembled WGS sequence"/>
</dbReference>
<keyword evidence="10" id="KW-1185">Reference proteome</keyword>
<keyword evidence="5" id="KW-0324">Glycolysis</keyword>
<evidence type="ECO:0000256" key="3">
    <source>
        <dbReference type="ARBA" id="ARBA00010387"/>
    </source>
</evidence>
<proteinExistence type="inferred from homology"/>
<evidence type="ECO:0000313" key="9">
    <source>
        <dbReference type="EMBL" id="MCT8971722.1"/>
    </source>
</evidence>
<dbReference type="GO" id="GO:0004332">
    <property type="term" value="F:fructose-bisphosphate aldolase activity"/>
    <property type="evidence" value="ECO:0007669"/>
    <property type="project" value="UniProtKB-EC"/>
</dbReference>
<accession>A0AAW5QX48</accession>
<evidence type="ECO:0000256" key="7">
    <source>
        <dbReference type="ARBA" id="ARBA00029799"/>
    </source>
</evidence>
<organism evidence="9 10">
    <name type="scientific">Microbaculum marinisediminis</name>
    <dbReference type="NCBI Taxonomy" id="2931392"/>
    <lineage>
        <taxon>Bacteria</taxon>
        <taxon>Pseudomonadati</taxon>
        <taxon>Pseudomonadota</taxon>
        <taxon>Alphaproteobacteria</taxon>
        <taxon>Hyphomicrobiales</taxon>
        <taxon>Tepidamorphaceae</taxon>
        <taxon>Microbaculum</taxon>
    </lineage>
</organism>
<keyword evidence="6 9" id="KW-0456">Lyase</keyword>
<dbReference type="CDD" id="cd00948">
    <property type="entry name" value="FBP_aldolase_I_a"/>
    <property type="match status" value="1"/>
</dbReference>
<evidence type="ECO:0000256" key="4">
    <source>
        <dbReference type="ARBA" id="ARBA00013068"/>
    </source>
</evidence>
<dbReference type="PANTHER" id="PTHR11627">
    <property type="entry name" value="FRUCTOSE-BISPHOSPHATE ALDOLASE"/>
    <property type="match status" value="1"/>
</dbReference>
<evidence type="ECO:0000256" key="1">
    <source>
        <dbReference type="ARBA" id="ARBA00000441"/>
    </source>
</evidence>
<evidence type="ECO:0000256" key="2">
    <source>
        <dbReference type="ARBA" id="ARBA00004714"/>
    </source>
</evidence>
<comment type="catalytic activity">
    <reaction evidence="1">
        <text>beta-D-fructose 1,6-bisphosphate = D-glyceraldehyde 3-phosphate + dihydroxyacetone phosphate</text>
        <dbReference type="Rhea" id="RHEA:14729"/>
        <dbReference type="ChEBI" id="CHEBI:32966"/>
        <dbReference type="ChEBI" id="CHEBI:57642"/>
        <dbReference type="ChEBI" id="CHEBI:59776"/>
        <dbReference type="EC" id="4.1.2.13"/>
    </reaction>
</comment>
<dbReference type="Pfam" id="PF00274">
    <property type="entry name" value="Glycolytic"/>
    <property type="match status" value="1"/>
</dbReference>
<reference evidence="9 10" key="1">
    <citation type="submission" date="2022-04" db="EMBL/GenBank/DDBJ databases">
        <authorList>
            <person name="Ye Y.-Q."/>
            <person name="Du Z.-J."/>
        </authorList>
    </citation>
    <scope>NUCLEOTIDE SEQUENCE [LARGE SCALE GENOMIC DNA]</scope>
    <source>
        <strain evidence="9 10">A6E488</strain>
    </source>
</reference>
<dbReference type="SUPFAM" id="SSF51569">
    <property type="entry name" value="Aldolase"/>
    <property type="match status" value="1"/>
</dbReference>
<comment type="pathway">
    <text evidence="2">Carbohydrate degradation; glycolysis; D-glyceraldehyde 3-phosphate and glycerone phosphate from D-glucose: step 4/4.</text>
</comment>
<dbReference type="FunFam" id="3.20.20.70:FF:000140">
    <property type="entry name" value="Fructose-bisphosphate aldolase"/>
    <property type="match status" value="1"/>
</dbReference>
<dbReference type="Gene3D" id="3.20.20.70">
    <property type="entry name" value="Aldolase class I"/>
    <property type="match status" value="1"/>
</dbReference>
<dbReference type="AlphaFoldDB" id="A0AAW5QX48"/>
<dbReference type="GO" id="GO:0006096">
    <property type="term" value="P:glycolytic process"/>
    <property type="evidence" value="ECO:0007669"/>
    <property type="project" value="UniProtKB-KW"/>
</dbReference>
<protein>
    <recommendedName>
        <fullName evidence="8">Probable fructose-bisphosphate aldolase class 1</fullName>
        <ecNumber evidence="4">4.1.2.13</ecNumber>
    </recommendedName>
    <alternativeName>
        <fullName evidence="7">Fructose-bisphosphate aldolase class I</fullName>
    </alternativeName>
</protein>
<comment type="similarity">
    <text evidence="3">Belongs to the class I fructose-bisphosphate aldolase family.</text>
</comment>
<gene>
    <name evidence="9" type="ORF">MUB46_07635</name>
</gene>
<dbReference type="RefSeq" id="WP_261615294.1">
    <property type="nucleotide sequence ID" value="NZ_JALIDZ010000003.1"/>
</dbReference>